<dbReference type="EMBL" id="ADBL01001242">
    <property type="status" value="NOT_ANNOTATED_CDS"/>
    <property type="molecule type" value="Genomic_DNA"/>
</dbReference>
<reference evidence="2" key="4">
    <citation type="journal article" date="2015" name="G3 (Bethesda)">
        <title>Genome sequences of three phytopathogenic species of the Magnaporthaceae family of fungi.</title>
        <authorList>
            <person name="Okagaki L.H."/>
            <person name="Nunes C.C."/>
            <person name="Sailsbery J."/>
            <person name="Clay B."/>
            <person name="Brown D."/>
            <person name="John T."/>
            <person name="Oh Y."/>
            <person name="Young N."/>
            <person name="Fitzgerald M."/>
            <person name="Haas B.J."/>
            <person name="Zeng Q."/>
            <person name="Young S."/>
            <person name="Adiconis X."/>
            <person name="Fan L."/>
            <person name="Levin J.Z."/>
            <person name="Mitchell T.K."/>
            <person name="Okubara P.A."/>
            <person name="Farman M.L."/>
            <person name="Kohn L.M."/>
            <person name="Birren B."/>
            <person name="Ma L.-J."/>
            <person name="Dean R.A."/>
        </authorList>
    </citation>
    <scope>NUCLEOTIDE SEQUENCE</scope>
    <source>
        <strain evidence="2">ATCC 64411 / 73-15</strain>
    </source>
</reference>
<proteinExistence type="predicted"/>
<name>A0A0C4DYW5_MAGP6</name>
<organism evidence="2 3">
    <name type="scientific">Magnaporthiopsis poae (strain ATCC 64411 / 73-15)</name>
    <name type="common">Kentucky bluegrass fungus</name>
    <name type="synonym">Magnaporthe poae</name>
    <dbReference type="NCBI Taxonomy" id="644358"/>
    <lineage>
        <taxon>Eukaryota</taxon>
        <taxon>Fungi</taxon>
        <taxon>Dikarya</taxon>
        <taxon>Ascomycota</taxon>
        <taxon>Pezizomycotina</taxon>
        <taxon>Sordariomycetes</taxon>
        <taxon>Sordariomycetidae</taxon>
        <taxon>Magnaporthales</taxon>
        <taxon>Magnaporthaceae</taxon>
        <taxon>Magnaporthiopsis</taxon>
    </lineage>
</organism>
<reference evidence="2" key="5">
    <citation type="submission" date="2015-06" db="UniProtKB">
        <authorList>
            <consortium name="EnsemblFungi"/>
        </authorList>
    </citation>
    <scope>IDENTIFICATION</scope>
    <source>
        <strain evidence="2">ATCC 64411</strain>
    </source>
</reference>
<evidence type="ECO:0000313" key="2">
    <source>
        <dbReference type="EnsemblFungi" id="MAPG_05246T0"/>
    </source>
</evidence>
<dbReference type="VEuPathDB" id="FungiDB:MAPG_05246"/>
<sequence>MHLGAPAPDLVPNPVFCPGTATKITTPHLGMVDDRWCRGPDVCEIAETRDRHNGTGQKGSHECRQTAGWAFHRRAGACAIQRVAAA</sequence>
<reference evidence="1" key="2">
    <citation type="submission" date="2010-05" db="EMBL/GenBank/DDBJ databases">
        <title>The Genome Sequence of Magnaporthe poae strain ATCC 64411.</title>
        <authorList>
            <consortium name="The Broad Institute Genome Sequencing Platform"/>
            <consortium name="Broad Institute Genome Sequencing Center for Infectious Disease"/>
            <person name="Ma L.-J."/>
            <person name="Dead R."/>
            <person name="Young S."/>
            <person name="Zeng Q."/>
            <person name="Koehrsen M."/>
            <person name="Alvarado L."/>
            <person name="Berlin A."/>
            <person name="Chapman S.B."/>
            <person name="Chen Z."/>
            <person name="Freedman E."/>
            <person name="Gellesch M."/>
            <person name="Goldberg J."/>
            <person name="Griggs A."/>
            <person name="Gujja S."/>
            <person name="Heilman E.R."/>
            <person name="Heiman D."/>
            <person name="Hepburn T."/>
            <person name="Howarth C."/>
            <person name="Jen D."/>
            <person name="Larson L."/>
            <person name="Mehta T."/>
            <person name="Neiman D."/>
            <person name="Pearson M."/>
            <person name="Roberts A."/>
            <person name="Saif S."/>
            <person name="Shea T."/>
            <person name="Shenoy N."/>
            <person name="Sisk P."/>
            <person name="Stolte C."/>
            <person name="Sykes S."/>
            <person name="Walk T."/>
            <person name="White J."/>
            <person name="Yandava C."/>
            <person name="Haas B."/>
            <person name="Nusbaum C."/>
            <person name="Birren B."/>
        </authorList>
    </citation>
    <scope>NUCLEOTIDE SEQUENCE</scope>
    <source>
        <strain evidence="1">ATCC 64411</strain>
    </source>
</reference>
<protein>
    <submittedName>
        <fullName evidence="1 2">Uncharacterized protein</fullName>
    </submittedName>
</protein>
<dbReference type="EnsemblFungi" id="MAPG_05246T0">
    <property type="protein sequence ID" value="MAPG_05246T0"/>
    <property type="gene ID" value="MAPG_05246"/>
</dbReference>
<evidence type="ECO:0000313" key="1">
    <source>
        <dbReference type="EMBL" id="KLU86229.1"/>
    </source>
</evidence>
<gene>
    <name evidence="1" type="ORF">MAPG_05246</name>
</gene>
<dbReference type="EMBL" id="GL876969">
    <property type="protein sequence ID" value="KLU86229.1"/>
    <property type="molecule type" value="Genomic_DNA"/>
</dbReference>
<dbReference type="Proteomes" id="UP000011715">
    <property type="component" value="Unassembled WGS sequence"/>
</dbReference>
<reference evidence="3" key="1">
    <citation type="submission" date="2010-05" db="EMBL/GenBank/DDBJ databases">
        <title>The genome sequence of Magnaporthe poae strain ATCC 64411.</title>
        <authorList>
            <person name="Ma L.-J."/>
            <person name="Dead R."/>
            <person name="Young S."/>
            <person name="Zeng Q."/>
            <person name="Koehrsen M."/>
            <person name="Alvarado L."/>
            <person name="Berlin A."/>
            <person name="Chapman S.B."/>
            <person name="Chen Z."/>
            <person name="Freedman E."/>
            <person name="Gellesch M."/>
            <person name="Goldberg J."/>
            <person name="Griggs A."/>
            <person name="Gujja S."/>
            <person name="Heilman E.R."/>
            <person name="Heiman D."/>
            <person name="Hepburn T."/>
            <person name="Howarth C."/>
            <person name="Jen D."/>
            <person name="Larson L."/>
            <person name="Mehta T."/>
            <person name="Neiman D."/>
            <person name="Pearson M."/>
            <person name="Roberts A."/>
            <person name="Saif S."/>
            <person name="Shea T."/>
            <person name="Shenoy N."/>
            <person name="Sisk P."/>
            <person name="Stolte C."/>
            <person name="Sykes S."/>
            <person name="Walk T."/>
            <person name="White J."/>
            <person name="Yandava C."/>
            <person name="Haas B."/>
            <person name="Nusbaum C."/>
            <person name="Birren B."/>
        </authorList>
    </citation>
    <scope>NUCLEOTIDE SEQUENCE [LARGE SCALE GENOMIC DNA]</scope>
    <source>
        <strain evidence="3">ATCC 64411 / 73-15</strain>
    </source>
</reference>
<evidence type="ECO:0000313" key="3">
    <source>
        <dbReference type="Proteomes" id="UP000011715"/>
    </source>
</evidence>
<reference evidence="1" key="3">
    <citation type="submission" date="2011-03" db="EMBL/GenBank/DDBJ databases">
        <title>Annotation of Magnaporthe poae ATCC 64411.</title>
        <authorList>
            <person name="Ma L.-J."/>
            <person name="Dead R."/>
            <person name="Young S.K."/>
            <person name="Zeng Q."/>
            <person name="Gargeya S."/>
            <person name="Fitzgerald M."/>
            <person name="Haas B."/>
            <person name="Abouelleil A."/>
            <person name="Alvarado L."/>
            <person name="Arachchi H.M."/>
            <person name="Berlin A."/>
            <person name="Brown A."/>
            <person name="Chapman S.B."/>
            <person name="Chen Z."/>
            <person name="Dunbar C."/>
            <person name="Freedman E."/>
            <person name="Gearin G."/>
            <person name="Gellesch M."/>
            <person name="Goldberg J."/>
            <person name="Griggs A."/>
            <person name="Gujja S."/>
            <person name="Heiman D."/>
            <person name="Howarth C."/>
            <person name="Larson L."/>
            <person name="Lui A."/>
            <person name="MacDonald P.J.P."/>
            <person name="Mehta T."/>
            <person name="Montmayeur A."/>
            <person name="Murphy C."/>
            <person name="Neiman D."/>
            <person name="Pearson M."/>
            <person name="Priest M."/>
            <person name="Roberts A."/>
            <person name="Saif S."/>
            <person name="Shea T."/>
            <person name="Shenoy N."/>
            <person name="Sisk P."/>
            <person name="Stolte C."/>
            <person name="Sykes S."/>
            <person name="Yandava C."/>
            <person name="Wortman J."/>
            <person name="Nusbaum C."/>
            <person name="Birren B."/>
        </authorList>
    </citation>
    <scope>NUCLEOTIDE SEQUENCE</scope>
    <source>
        <strain evidence="1">ATCC 64411</strain>
    </source>
</reference>
<keyword evidence="3" id="KW-1185">Reference proteome</keyword>
<accession>A0A0C4DYW5</accession>
<dbReference type="AlphaFoldDB" id="A0A0C4DYW5"/>